<dbReference type="RefSeq" id="WP_162666863.1">
    <property type="nucleotide sequence ID" value="NZ_LR593886.1"/>
</dbReference>
<organism evidence="1 2">
    <name type="scientific">Gemmata massiliana</name>
    <dbReference type="NCBI Taxonomy" id="1210884"/>
    <lineage>
        <taxon>Bacteria</taxon>
        <taxon>Pseudomonadati</taxon>
        <taxon>Planctomycetota</taxon>
        <taxon>Planctomycetia</taxon>
        <taxon>Gemmatales</taxon>
        <taxon>Gemmataceae</taxon>
        <taxon>Gemmata</taxon>
    </lineage>
</organism>
<evidence type="ECO:0000313" key="1">
    <source>
        <dbReference type="EMBL" id="VTR91929.1"/>
    </source>
</evidence>
<accession>A0A6P2CSL3</accession>
<proteinExistence type="predicted"/>
<reference evidence="1 2" key="1">
    <citation type="submission" date="2019-05" db="EMBL/GenBank/DDBJ databases">
        <authorList>
            <consortium name="Science for Life Laboratories"/>
        </authorList>
    </citation>
    <scope>NUCLEOTIDE SEQUENCE [LARGE SCALE GENOMIC DNA]</scope>
    <source>
        <strain evidence="1">Soil9</strain>
    </source>
</reference>
<evidence type="ECO:0000313" key="2">
    <source>
        <dbReference type="Proteomes" id="UP000464178"/>
    </source>
</evidence>
<name>A0A6P2CSL3_9BACT</name>
<dbReference type="KEGG" id="gms:SOIL9_57850"/>
<dbReference type="Proteomes" id="UP000464178">
    <property type="component" value="Chromosome"/>
</dbReference>
<keyword evidence="2" id="KW-1185">Reference proteome</keyword>
<sequence>MGDELTINFLDWLTESGRVRLWYQSQEGRSDELWLGAKQVTHSDLARVARHWSGGSNLSPETAGALVSLALEKVSTSSGREWHSAK</sequence>
<dbReference type="EMBL" id="LR593886">
    <property type="protein sequence ID" value="VTR91929.1"/>
    <property type="molecule type" value="Genomic_DNA"/>
</dbReference>
<gene>
    <name evidence="1" type="ORF">SOIL9_57850</name>
</gene>
<protein>
    <submittedName>
        <fullName evidence="1">Uncharacterized protein</fullName>
    </submittedName>
</protein>
<dbReference type="AlphaFoldDB" id="A0A6P2CSL3"/>